<dbReference type="InterPro" id="IPR000483">
    <property type="entry name" value="Cys-rich_flank_reg_C"/>
</dbReference>
<dbReference type="VEuPathDB" id="VectorBase:HLOH_058601"/>
<evidence type="ECO:0000313" key="7">
    <source>
        <dbReference type="Proteomes" id="UP000821853"/>
    </source>
</evidence>
<feature type="signal peptide" evidence="4">
    <location>
        <begin position="1"/>
        <end position="22"/>
    </location>
</feature>
<evidence type="ECO:0000259" key="5">
    <source>
        <dbReference type="Pfam" id="PF01463"/>
    </source>
</evidence>
<proteinExistence type="predicted"/>
<dbReference type="OrthoDB" id="1099686at2759"/>
<keyword evidence="3" id="KW-0325">Glycoprotein</keyword>
<keyword evidence="7" id="KW-1185">Reference proteome</keyword>
<dbReference type="Pfam" id="PF13855">
    <property type="entry name" value="LRR_8"/>
    <property type="match status" value="1"/>
</dbReference>
<dbReference type="SUPFAM" id="SSF52058">
    <property type="entry name" value="L domain-like"/>
    <property type="match status" value="1"/>
</dbReference>
<keyword evidence="1" id="KW-0433">Leucine-rich repeat</keyword>
<accession>A0A9J6FYG3</accession>
<dbReference type="Pfam" id="PF01463">
    <property type="entry name" value="LRRCT"/>
    <property type="match status" value="1"/>
</dbReference>
<keyword evidence="2 4" id="KW-0732">Signal</keyword>
<protein>
    <recommendedName>
        <fullName evidence="5">LRRCT domain-containing protein</fullName>
    </recommendedName>
</protein>
<comment type="caution">
    <text evidence="6">The sequence shown here is derived from an EMBL/GenBank/DDBJ whole genome shotgun (WGS) entry which is preliminary data.</text>
</comment>
<feature type="chain" id="PRO_5039891000" description="LRRCT domain-containing protein" evidence="4">
    <location>
        <begin position="23"/>
        <end position="328"/>
    </location>
</feature>
<dbReference type="InterPro" id="IPR001611">
    <property type="entry name" value="Leu-rich_rpt"/>
</dbReference>
<gene>
    <name evidence="6" type="ORF">HPB48_013739</name>
</gene>
<evidence type="ECO:0000256" key="3">
    <source>
        <dbReference type="ARBA" id="ARBA00023180"/>
    </source>
</evidence>
<name>A0A9J6FYG3_HAELO</name>
<evidence type="ECO:0000256" key="2">
    <source>
        <dbReference type="ARBA" id="ARBA00022729"/>
    </source>
</evidence>
<dbReference type="Proteomes" id="UP000821853">
    <property type="component" value="Chromosome 2"/>
</dbReference>
<evidence type="ECO:0000313" key="6">
    <source>
        <dbReference type="EMBL" id="KAH9368101.1"/>
    </source>
</evidence>
<evidence type="ECO:0000256" key="1">
    <source>
        <dbReference type="ARBA" id="ARBA00022614"/>
    </source>
</evidence>
<dbReference type="EMBL" id="JABSTR010000004">
    <property type="protein sequence ID" value="KAH9368101.1"/>
    <property type="molecule type" value="Genomic_DNA"/>
</dbReference>
<reference evidence="6 7" key="1">
    <citation type="journal article" date="2020" name="Cell">
        <title>Large-Scale Comparative Analyses of Tick Genomes Elucidate Their Genetic Diversity and Vector Capacities.</title>
        <authorList>
            <consortium name="Tick Genome and Microbiome Consortium (TIGMIC)"/>
            <person name="Jia N."/>
            <person name="Wang J."/>
            <person name="Shi W."/>
            <person name="Du L."/>
            <person name="Sun Y."/>
            <person name="Zhan W."/>
            <person name="Jiang J.F."/>
            <person name="Wang Q."/>
            <person name="Zhang B."/>
            <person name="Ji P."/>
            <person name="Bell-Sakyi L."/>
            <person name="Cui X.M."/>
            <person name="Yuan T.T."/>
            <person name="Jiang B.G."/>
            <person name="Yang W.F."/>
            <person name="Lam T.T."/>
            <person name="Chang Q.C."/>
            <person name="Ding S.J."/>
            <person name="Wang X.J."/>
            <person name="Zhu J.G."/>
            <person name="Ruan X.D."/>
            <person name="Zhao L."/>
            <person name="Wei J.T."/>
            <person name="Ye R.Z."/>
            <person name="Que T.C."/>
            <person name="Du C.H."/>
            <person name="Zhou Y.H."/>
            <person name="Cheng J.X."/>
            <person name="Dai P.F."/>
            <person name="Guo W.B."/>
            <person name="Han X.H."/>
            <person name="Huang E.J."/>
            <person name="Li L.F."/>
            <person name="Wei W."/>
            <person name="Gao Y.C."/>
            <person name="Liu J.Z."/>
            <person name="Shao H.Z."/>
            <person name="Wang X."/>
            <person name="Wang C.C."/>
            <person name="Yang T.C."/>
            <person name="Huo Q.B."/>
            <person name="Li W."/>
            <person name="Chen H.Y."/>
            <person name="Chen S.E."/>
            <person name="Zhou L.G."/>
            <person name="Ni X.B."/>
            <person name="Tian J.H."/>
            <person name="Sheng Y."/>
            <person name="Liu T."/>
            <person name="Pan Y.S."/>
            <person name="Xia L.Y."/>
            <person name="Li J."/>
            <person name="Zhao F."/>
            <person name="Cao W.C."/>
        </authorList>
    </citation>
    <scope>NUCLEOTIDE SEQUENCE [LARGE SCALE GENOMIC DNA]</scope>
    <source>
        <strain evidence="6">HaeL-2018</strain>
    </source>
</reference>
<dbReference type="Gene3D" id="3.80.10.10">
    <property type="entry name" value="Ribonuclease Inhibitor"/>
    <property type="match status" value="1"/>
</dbReference>
<organism evidence="6 7">
    <name type="scientific">Haemaphysalis longicornis</name>
    <name type="common">Bush tick</name>
    <dbReference type="NCBI Taxonomy" id="44386"/>
    <lineage>
        <taxon>Eukaryota</taxon>
        <taxon>Metazoa</taxon>
        <taxon>Ecdysozoa</taxon>
        <taxon>Arthropoda</taxon>
        <taxon>Chelicerata</taxon>
        <taxon>Arachnida</taxon>
        <taxon>Acari</taxon>
        <taxon>Parasitiformes</taxon>
        <taxon>Ixodida</taxon>
        <taxon>Ixodoidea</taxon>
        <taxon>Ixodidae</taxon>
        <taxon>Haemaphysalinae</taxon>
        <taxon>Haemaphysalis</taxon>
    </lineage>
</organism>
<evidence type="ECO:0000256" key="4">
    <source>
        <dbReference type="SAM" id="SignalP"/>
    </source>
</evidence>
<dbReference type="AlphaFoldDB" id="A0A9J6FYG3"/>
<dbReference type="OMA" id="QLNCEND"/>
<dbReference type="InterPro" id="IPR050467">
    <property type="entry name" value="LRFN"/>
</dbReference>
<sequence>MWVVNCALCWLVMDALVGVVKCEPKCEDTTRRHATVPEFTCSDFSKPEDFGKHFKHGAEPGDLWFTLKDSKLDYIPAGFLGERRASMLEFTNVSLGAFVEPNSNRSLFSGLEPSLKRVTFTHGSSLPHSWSTLRPLGRLEELVFFEMTHLNLTRDFNELPAGLRKVAIIRTGIGTVDDDWMSSLLNLENLRIQSSTLDKFTRSMLPRPAPRLRRLTIGDSSLTSLPDDFGEDFPVLTQANVRQNLISTFSESSLAPLRNKTTVVLSGNPVHCDCKVLFLSSYPDSWTYPECSSPEELKNVSVRELTAEKLGCKSEKENDDSSHFGLDE</sequence>
<dbReference type="PANTHER" id="PTHR45842">
    <property type="entry name" value="SYNAPTIC ADHESION-LIKE MOLECULE SALM"/>
    <property type="match status" value="1"/>
</dbReference>
<feature type="domain" description="LRRCT" evidence="5">
    <location>
        <begin position="289"/>
        <end position="313"/>
    </location>
</feature>
<dbReference type="InterPro" id="IPR032675">
    <property type="entry name" value="LRR_dom_sf"/>
</dbReference>
<dbReference type="PANTHER" id="PTHR45842:SF12">
    <property type="entry name" value="KEKKON 5, ISOFORM A"/>
    <property type="match status" value="1"/>
</dbReference>